<gene>
    <name evidence="1" type="ORF">OHC33_000752</name>
</gene>
<dbReference type="AlphaFoldDB" id="A0AAN8ENF5"/>
<comment type="caution">
    <text evidence="1">The sequence shown here is derived from an EMBL/GenBank/DDBJ whole genome shotgun (WGS) entry which is preliminary data.</text>
</comment>
<dbReference type="GO" id="GO:0008168">
    <property type="term" value="F:methyltransferase activity"/>
    <property type="evidence" value="ECO:0007669"/>
    <property type="project" value="TreeGrafter"/>
</dbReference>
<dbReference type="CDD" id="cd02440">
    <property type="entry name" value="AdoMet_MTases"/>
    <property type="match status" value="1"/>
</dbReference>
<dbReference type="EMBL" id="JAKLMC020000002">
    <property type="protein sequence ID" value="KAK5957565.1"/>
    <property type="molecule type" value="Genomic_DNA"/>
</dbReference>
<dbReference type="PANTHER" id="PTHR43591">
    <property type="entry name" value="METHYLTRANSFERASE"/>
    <property type="match status" value="1"/>
</dbReference>
<accession>A0AAN8ENF5</accession>
<dbReference type="SUPFAM" id="SSF53335">
    <property type="entry name" value="S-adenosyl-L-methionine-dependent methyltransferases"/>
    <property type="match status" value="1"/>
</dbReference>
<evidence type="ECO:0000313" key="2">
    <source>
        <dbReference type="Proteomes" id="UP001316803"/>
    </source>
</evidence>
<name>A0AAN8ENF5_9EURO</name>
<keyword evidence="2" id="KW-1185">Reference proteome</keyword>
<dbReference type="InterPro" id="IPR029063">
    <property type="entry name" value="SAM-dependent_MTases_sf"/>
</dbReference>
<organism evidence="1 2">
    <name type="scientific">Knufia fluminis</name>
    <dbReference type="NCBI Taxonomy" id="191047"/>
    <lineage>
        <taxon>Eukaryota</taxon>
        <taxon>Fungi</taxon>
        <taxon>Dikarya</taxon>
        <taxon>Ascomycota</taxon>
        <taxon>Pezizomycotina</taxon>
        <taxon>Eurotiomycetes</taxon>
        <taxon>Chaetothyriomycetidae</taxon>
        <taxon>Chaetothyriales</taxon>
        <taxon>Trichomeriaceae</taxon>
        <taxon>Knufia</taxon>
    </lineage>
</organism>
<evidence type="ECO:0000313" key="1">
    <source>
        <dbReference type="EMBL" id="KAK5957565.1"/>
    </source>
</evidence>
<dbReference type="Pfam" id="PF13489">
    <property type="entry name" value="Methyltransf_23"/>
    <property type="match status" value="1"/>
</dbReference>
<dbReference type="Gene3D" id="3.40.50.150">
    <property type="entry name" value="Vaccinia Virus protein VP39"/>
    <property type="match status" value="1"/>
</dbReference>
<sequence length="341" mass="39129">MDDSDFYSDLSVVARDGYETEDSGYSSFDDVSILTQSVHSSIYDYRFEHGRRYHAYKSGENDYFTPNDEPEQFRMDMQHRCMYLASGSKLFHSPLASPIRVLDVGTGTGIWAVEMAERYPHAEIVGVDLSPIQPDWAPSNVKFEIDDAEDGWTWPENNFDLIYSKTMLVGGIKDFQKYFEQAFKHCAPDGYFECLEMTANIRSDHYRIPEDNVILKWTTLLKQGIQRMGSTLDVDFGKMESLMRQVGFVNVTVKPFKVPIGTWPANPTLKQAGSVQLVALLEGIEGLSLAVFTRCLGWSIEDTHKFIEQTRQEFTRKKACYYWPGVVIYGRKPFPPEEQLF</sequence>
<proteinExistence type="predicted"/>
<protein>
    <recommendedName>
        <fullName evidence="3">Methyltransferase</fullName>
    </recommendedName>
</protein>
<dbReference type="Proteomes" id="UP001316803">
    <property type="component" value="Unassembled WGS sequence"/>
</dbReference>
<evidence type="ECO:0008006" key="3">
    <source>
        <dbReference type="Google" id="ProtNLM"/>
    </source>
</evidence>
<reference evidence="1 2" key="1">
    <citation type="submission" date="2022-12" db="EMBL/GenBank/DDBJ databases">
        <title>Genomic features and morphological characterization of a novel Knufia sp. strain isolated from spacecraft assembly facility.</title>
        <authorList>
            <person name="Teixeira M."/>
            <person name="Chander A.M."/>
            <person name="Stajich J.E."/>
            <person name="Venkateswaran K."/>
        </authorList>
    </citation>
    <scope>NUCLEOTIDE SEQUENCE [LARGE SCALE GENOMIC DNA]</scope>
    <source>
        <strain evidence="1 2">FJI-L2-BK-P2</strain>
    </source>
</reference>
<dbReference type="PANTHER" id="PTHR43591:SF10">
    <property type="entry name" value="ABC TRANSMEMBRANE TYPE-1 DOMAIN-CONTAINING PROTEIN-RELATED"/>
    <property type="match status" value="1"/>
</dbReference>